<dbReference type="Proteomes" id="UP000427769">
    <property type="component" value="Chromosome"/>
</dbReference>
<name>A0A5K7YWW9_9BACT</name>
<proteinExistence type="predicted"/>
<sequence length="275" mass="31105">MFANLFHVFRNTPLGRETLMQSIYFCRTLDLELTIYIPDAIRFMMYFDHEAVQIDLDRSYLNDPETAAERARALAAEAGLKPHFLYPKNRTASDLPDIPTYFDFMSCPRSISDLSSKIGLGYIGPKVRRIIRTASFPVLMTSPVFKPWKSVSVLFGGSESALNALRSGIQISKRSGYPLDLFVQLERDEAYYESRIRDAGLEDALNRHCRRQYRFANGDFSHNLYALPHDSLALSGAYGHGLINNLFFGSKMETAQNTLTNNMLVSGPQATVHLN</sequence>
<evidence type="ECO:0008006" key="3">
    <source>
        <dbReference type="Google" id="ProtNLM"/>
    </source>
</evidence>
<evidence type="ECO:0000313" key="2">
    <source>
        <dbReference type="Proteomes" id="UP000427769"/>
    </source>
</evidence>
<dbReference type="EMBL" id="AP021875">
    <property type="protein sequence ID" value="BBO74262.1"/>
    <property type="molecule type" value="Genomic_DNA"/>
</dbReference>
<dbReference type="RefSeq" id="WP_155303304.1">
    <property type="nucleotide sequence ID" value="NZ_AP021875.1"/>
</dbReference>
<gene>
    <name evidence="1" type="ORF">DSCW_16790</name>
</gene>
<reference evidence="1 2" key="1">
    <citation type="submission" date="2019-11" db="EMBL/GenBank/DDBJ databases">
        <title>Comparative genomics of hydrocarbon-degrading Desulfosarcina strains.</title>
        <authorList>
            <person name="Watanabe M."/>
            <person name="Kojima H."/>
            <person name="Fukui M."/>
        </authorList>
    </citation>
    <scope>NUCLEOTIDE SEQUENCE [LARGE SCALE GENOMIC DNA]</scope>
    <source>
        <strain evidence="1 2">PP31</strain>
    </source>
</reference>
<evidence type="ECO:0000313" key="1">
    <source>
        <dbReference type="EMBL" id="BBO74262.1"/>
    </source>
</evidence>
<dbReference type="KEGG" id="dwd:DSCW_16790"/>
<protein>
    <recommendedName>
        <fullName evidence="3">Universal stress protein UspA</fullName>
    </recommendedName>
</protein>
<accession>A0A5K7YWW9</accession>
<keyword evidence="2" id="KW-1185">Reference proteome</keyword>
<organism evidence="1 2">
    <name type="scientific">Desulfosarcina widdelii</name>
    <dbReference type="NCBI Taxonomy" id="947919"/>
    <lineage>
        <taxon>Bacteria</taxon>
        <taxon>Pseudomonadati</taxon>
        <taxon>Thermodesulfobacteriota</taxon>
        <taxon>Desulfobacteria</taxon>
        <taxon>Desulfobacterales</taxon>
        <taxon>Desulfosarcinaceae</taxon>
        <taxon>Desulfosarcina</taxon>
    </lineage>
</organism>
<dbReference type="AlphaFoldDB" id="A0A5K7YWW9"/>
<dbReference type="OrthoDB" id="9804721at2"/>
<dbReference type="Gene3D" id="3.40.50.12370">
    <property type="match status" value="1"/>
</dbReference>